<organism evidence="8 9">
    <name type="scientific">Coemansia spiralis</name>
    <dbReference type="NCBI Taxonomy" id="417178"/>
    <lineage>
        <taxon>Eukaryota</taxon>
        <taxon>Fungi</taxon>
        <taxon>Fungi incertae sedis</taxon>
        <taxon>Zoopagomycota</taxon>
        <taxon>Kickxellomycotina</taxon>
        <taxon>Kickxellomycetes</taxon>
        <taxon>Kickxellales</taxon>
        <taxon>Kickxellaceae</taxon>
        <taxon>Coemansia</taxon>
    </lineage>
</organism>
<protein>
    <recommendedName>
        <fullName evidence="10">Cytochrome P450</fullName>
    </recommendedName>
</protein>
<evidence type="ECO:0000313" key="9">
    <source>
        <dbReference type="Proteomes" id="UP001151518"/>
    </source>
</evidence>
<keyword evidence="6" id="KW-0503">Monooxygenase</keyword>
<dbReference type="PRINTS" id="PR00385">
    <property type="entry name" value="P450"/>
</dbReference>
<proteinExistence type="inferred from homology"/>
<comment type="cofactor">
    <cofactor evidence="1 5">
        <name>heme</name>
        <dbReference type="ChEBI" id="CHEBI:30413"/>
    </cofactor>
</comment>
<dbReference type="GO" id="GO:0005506">
    <property type="term" value="F:iron ion binding"/>
    <property type="evidence" value="ECO:0007669"/>
    <property type="project" value="InterPro"/>
</dbReference>
<accession>A0A9W8G685</accession>
<dbReference type="GO" id="GO:0020037">
    <property type="term" value="F:heme binding"/>
    <property type="evidence" value="ECO:0007669"/>
    <property type="project" value="InterPro"/>
</dbReference>
<comment type="similarity">
    <text evidence="2 6">Belongs to the cytochrome P450 family.</text>
</comment>
<name>A0A9W8G685_9FUNG</name>
<feature type="binding site" description="axial binding residue" evidence="5">
    <location>
        <position position="427"/>
    </location>
    <ligand>
        <name>heme</name>
        <dbReference type="ChEBI" id="CHEBI:30413"/>
    </ligand>
    <ligandPart>
        <name>Fe</name>
        <dbReference type="ChEBI" id="CHEBI:18248"/>
    </ligandPart>
</feature>
<feature type="transmembrane region" description="Helical" evidence="7">
    <location>
        <begin position="24"/>
        <end position="46"/>
    </location>
</feature>
<evidence type="ECO:0000256" key="2">
    <source>
        <dbReference type="ARBA" id="ARBA00010617"/>
    </source>
</evidence>
<sequence>MNGAGGNSTRLMFDDDDNESNGTLVSSIMCSLAALALILAVFKVIYERWITPLSKVPGRFLHSVSSIPMRYHMLNGTLPEFLHSLHARYGAVVRISPQRVSVADPQMVRHVLGSHTFGKTPSYDNPLEPTTFSTRSPELSTLRRRQLGTGFGHRHLLEMEAKIFECAVTNVMGRLDGLDTVQYHRLFSLATLDTIGAVGFGQSFGALSRGDHELVQLLNRIRVFNYITMALPWLKKLTLLGSPRTLTRLIGYAERAMAARRQGKPQPDLLQLMLDSTMRDQEIVPETILHLIAGVDTTTAGLTWTLTLLLRHPEIHRQLCAELRKWPEPLSFDVCRRIPLLGAVIAESLRLLSPAPGMLPRLAPEGTRLGGYYLPQGTWVCCSLGAVHWSPAVFHDPLRFDPQRFMGEGAELNRQNMLAFSTGVRACLGRNLAVVEMHLVLGNILRRFDFALPQGAKGGALDVPRATRMTMNPTRPDRDCVAVVSRAKA</sequence>
<dbReference type="PANTHER" id="PTHR24305">
    <property type="entry name" value="CYTOCHROME P450"/>
    <property type="match status" value="1"/>
</dbReference>
<dbReference type="PRINTS" id="PR00463">
    <property type="entry name" value="EP450I"/>
</dbReference>
<reference evidence="8" key="1">
    <citation type="submission" date="2022-07" db="EMBL/GenBank/DDBJ databases">
        <title>Phylogenomic reconstructions and comparative analyses of Kickxellomycotina fungi.</title>
        <authorList>
            <person name="Reynolds N.K."/>
            <person name="Stajich J.E."/>
            <person name="Barry K."/>
            <person name="Grigoriev I.V."/>
            <person name="Crous P."/>
            <person name="Smith M.E."/>
        </authorList>
    </citation>
    <scope>NUCLEOTIDE SEQUENCE</scope>
    <source>
        <strain evidence="8">NRRL 3115</strain>
    </source>
</reference>
<dbReference type="AlphaFoldDB" id="A0A9W8G685"/>
<keyword evidence="7" id="KW-0472">Membrane</keyword>
<keyword evidence="5 6" id="KW-0349">Heme</keyword>
<evidence type="ECO:0000256" key="3">
    <source>
        <dbReference type="ARBA" id="ARBA00022723"/>
    </source>
</evidence>
<dbReference type="InterPro" id="IPR050121">
    <property type="entry name" value="Cytochrome_P450_monoxygenase"/>
</dbReference>
<gene>
    <name evidence="8" type="ORF">GGI25_004381</name>
</gene>
<dbReference type="GO" id="GO:0016705">
    <property type="term" value="F:oxidoreductase activity, acting on paired donors, with incorporation or reduction of molecular oxygen"/>
    <property type="evidence" value="ECO:0007669"/>
    <property type="project" value="InterPro"/>
</dbReference>
<evidence type="ECO:0000256" key="4">
    <source>
        <dbReference type="ARBA" id="ARBA00023004"/>
    </source>
</evidence>
<evidence type="ECO:0008006" key="10">
    <source>
        <dbReference type="Google" id="ProtNLM"/>
    </source>
</evidence>
<evidence type="ECO:0000256" key="6">
    <source>
        <dbReference type="RuleBase" id="RU000461"/>
    </source>
</evidence>
<dbReference type="PANTHER" id="PTHR24305:SF166">
    <property type="entry name" value="CYTOCHROME P450 12A4, MITOCHONDRIAL-RELATED"/>
    <property type="match status" value="1"/>
</dbReference>
<keyword evidence="7" id="KW-1133">Transmembrane helix</keyword>
<evidence type="ECO:0000256" key="5">
    <source>
        <dbReference type="PIRSR" id="PIRSR602401-1"/>
    </source>
</evidence>
<dbReference type="Gene3D" id="1.10.630.10">
    <property type="entry name" value="Cytochrome P450"/>
    <property type="match status" value="1"/>
</dbReference>
<keyword evidence="3 5" id="KW-0479">Metal-binding</keyword>
<dbReference type="InterPro" id="IPR001128">
    <property type="entry name" value="Cyt_P450"/>
</dbReference>
<dbReference type="GO" id="GO:0004497">
    <property type="term" value="F:monooxygenase activity"/>
    <property type="evidence" value="ECO:0007669"/>
    <property type="project" value="UniProtKB-KW"/>
</dbReference>
<dbReference type="Pfam" id="PF00067">
    <property type="entry name" value="p450"/>
    <property type="match status" value="1"/>
</dbReference>
<keyword evidence="6" id="KW-0560">Oxidoreductase</keyword>
<dbReference type="InterPro" id="IPR017972">
    <property type="entry name" value="Cyt_P450_CS"/>
</dbReference>
<dbReference type="EMBL" id="JANBTW010000058">
    <property type="protein sequence ID" value="KAJ2674360.1"/>
    <property type="molecule type" value="Genomic_DNA"/>
</dbReference>
<dbReference type="PROSITE" id="PS00086">
    <property type="entry name" value="CYTOCHROME_P450"/>
    <property type="match status" value="1"/>
</dbReference>
<dbReference type="OrthoDB" id="1470350at2759"/>
<evidence type="ECO:0000256" key="1">
    <source>
        <dbReference type="ARBA" id="ARBA00001971"/>
    </source>
</evidence>
<dbReference type="SUPFAM" id="SSF48264">
    <property type="entry name" value="Cytochrome P450"/>
    <property type="match status" value="1"/>
</dbReference>
<dbReference type="Proteomes" id="UP001151518">
    <property type="component" value="Unassembled WGS sequence"/>
</dbReference>
<keyword evidence="7" id="KW-0812">Transmembrane</keyword>
<evidence type="ECO:0000313" key="8">
    <source>
        <dbReference type="EMBL" id="KAJ2674360.1"/>
    </source>
</evidence>
<dbReference type="InterPro" id="IPR036396">
    <property type="entry name" value="Cyt_P450_sf"/>
</dbReference>
<comment type="caution">
    <text evidence="8">The sequence shown here is derived from an EMBL/GenBank/DDBJ whole genome shotgun (WGS) entry which is preliminary data.</text>
</comment>
<dbReference type="InterPro" id="IPR002401">
    <property type="entry name" value="Cyt_P450_E_grp-I"/>
</dbReference>
<evidence type="ECO:0000256" key="7">
    <source>
        <dbReference type="SAM" id="Phobius"/>
    </source>
</evidence>
<keyword evidence="4 5" id="KW-0408">Iron</keyword>